<keyword evidence="2 7" id="KW-0853">WD repeat</keyword>
<dbReference type="PROSITE" id="PS50082">
    <property type="entry name" value="WD_REPEATS_2"/>
    <property type="match status" value="5"/>
</dbReference>
<keyword evidence="6 10" id="KW-0472">Membrane</keyword>
<feature type="repeat" description="WD" evidence="7">
    <location>
        <begin position="385"/>
        <end position="426"/>
    </location>
</feature>
<reference evidence="13" key="1">
    <citation type="journal article" date="2023" name="Commun. Biol.">
        <title>Genome analysis of Parmales, the sister group of diatoms, reveals the evolutionary specialization of diatoms from phago-mixotrophs to photoautotrophs.</title>
        <authorList>
            <person name="Ban H."/>
            <person name="Sato S."/>
            <person name="Yoshikawa S."/>
            <person name="Yamada K."/>
            <person name="Nakamura Y."/>
            <person name="Ichinomiya M."/>
            <person name="Sato N."/>
            <person name="Blanc-Mathieu R."/>
            <person name="Endo H."/>
            <person name="Kuwata A."/>
            <person name="Ogata H."/>
        </authorList>
    </citation>
    <scope>NUCLEOTIDE SEQUENCE [LARGE SCALE GENOMIC DNA]</scope>
</reference>
<feature type="transmembrane region" description="Helical" evidence="10">
    <location>
        <begin position="1048"/>
        <end position="1066"/>
    </location>
</feature>
<evidence type="ECO:0000256" key="4">
    <source>
        <dbReference type="ARBA" id="ARBA00022737"/>
    </source>
</evidence>
<feature type="transmembrane region" description="Helical" evidence="10">
    <location>
        <begin position="1086"/>
        <end position="1108"/>
    </location>
</feature>
<dbReference type="SUPFAM" id="SSF50978">
    <property type="entry name" value="WD40 repeat-like"/>
    <property type="match status" value="3"/>
</dbReference>
<dbReference type="SMART" id="SM00320">
    <property type="entry name" value="WD40"/>
    <property type="match status" value="13"/>
</dbReference>
<keyword evidence="3 10" id="KW-0812">Transmembrane</keyword>
<dbReference type="InterPro" id="IPR020472">
    <property type="entry name" value="WD40_PAC1"/>
</dbReference>
<accession>A0A9W6ZF98</accession>
<dbReference type="PRINTS" id="PR00320">
    <property type="entry name" value="GPROTEINBRPT"/>
</dbReference>
<feature type="repeat" description="WD" evidence="7">
    <location>
        <begin position="427"/>
        <end position="468"/>
    </location>
</feature>
<dbReference type="Proteomes" id="UP001162640">
    <property type="component" value="Unassembled WGS sequence"/>
</dbReference>
<dbReference type="PANTHER" id="PTHR19848:SF8">
    <property type="entry name" value="F-BOX AND WD REPEAT DOMAIN CONTAINING 7"/>
    <property type="match status" value="1"/>
</dbReference>
<evidence type="ECO:0000256" key="5">
    <source>
        <dbReference type="ARBA" id="ARBA00022989"/>
    </source>
</evidence>
<evidence type="ECO:0000313" key="12">
    <source>
        <dbReference type="EMBL" id="GMH50018.1"/>
    </source>
</evidence>
<evidence type="ECO:0000256" key="10">
    <source>
        <dbReference type="SAM" id="Phobius"/>
    </source>
</evidence>
<dbReference type="InterPro" id="IPR019775">
    <property type="entry name" value="WD40_repeat_CS"/>
</dbReference>
<keyword evidence="8" id="KW-0175">Coiled coil</keyword>
<dbReference type="Pfam" id="PF00520">
    <property type="entry name" value="Ion_trans"/>
    <property type="match status" value="1"/>
</dbReference>
<keyword evidence="4" id="KW-0677">Repeat</keyword>
<dbReference type="PANTHER" id="PTHR19848">
    <property type="entry name" value="WD40 REPEAT PROTEIN"/>
    <property type="match status" value="1"/>
</dbReference>
<sequence>MNPLFSHTYNWDDRQSSGPLQPSEYSSGEETPETAEPFEQTLFEGEMCVVKGNERSRDERLKKDHQERAKMTCLEVSPDGRYIFTGGSDGYLYILDKWEKKSDDPQSPTQYTKRVKITDKKVNCITYQQNMLEDGDNMYVGTNEDGKDLMPGLVVVLNLSSFEVVNTFQFHINRVTGLAVTQACDVLISVSRDKKALFRDLSNTHNENVIEEGNAIRCIDLSPGSDFVCLGGGDNSKGFVHVYNTVSKELLVKLVGHPKGVLCLAFSRDGRKIFSGSWDASIKIWDISSNDPEKWTLHKTLIGQTRDVYCISESHCGGYLCSGSSGTINIWDMNLGFEVRTIKLKSMGDVMGINFGIDHGIVSVADDGLVRLWTLPTRGKTSLKLKSEHGPVISVAIGSDDQTLVSGSKGGTVQIWNIQHESMVTELSGHLDSIESVDISKDIKLALSGSADKKIILWDLEGYTELKKIDFGDKAFAVKFTPDEKSLFAGGKSGTLKQFSVESGELIRDFRKQTGNVMSLCISNDGKTLITAVSKYSYGDGCNENSIDVWDIDNQNKIISRQGHTNTITDVSLSPDQTKIISASHDKTAKLWDLATGKLLHTFEGGKEWIKSVSFHPSGEYIVLGSLSFTIWSIRPPYCPLYTFSDHKDKVYSLTFTSDGNKVISGSKDSSINITDIEAHIQFLPFPVHSQAFEQDCVREEESTGEFSWGQTAIMGVLQHSPLSLLESDFPHSKRNIVHVAAEKGKGDFLASCLIVDDDGIPEDTDKGIIDWKTRQKIAILSTLQRDEDGQTPLAKALRAESGSVIKVIFDVYALLLSQEYALPFQSECTFEELHPMELFPLDELVDALSQFAPMALTFISQLSLISPGDHRVQKGVVRHPLGSTKRIRMGSDVRVPKDFWRNQLRKPNEFGRIPPERGLPVTAKLVPIKGIAQSDSKFLRSVTDACYVTKRFTAFENEVVQTLIEFKWKTYGRNLFFYHLKLGITLVFFLTTDALIYKSVSASNSIAIKILGNIPMLITSAIWSFFARHEYHQYNMAGSLKEHIQDFWNFLDCISLASIFAAYVFRVLEWIFGSVASREGAGLSGSYWSTLMLAIALPLAWLNTLYFMQGFHESGRLVRMIIGIIKGIRVFLAILTVCMFGFAAGFFLILEGSFGHTSPLVSVFSSYTLLLGEYDLENLDRLNNDSEFTMTKIMFVCFTMLLNIIMLNLLIAIMGDIFDKIQENAKAEFLFARANIILEFEDVLTKKQKENREWFPVWLQVLVPTLKSTEMQDGDWVGRVRALKDSVNTVRQQLDESEKKREMEVKILNSRYQDVERKLEESENKRAHGEQELKRLLNIICDNLSIPEGDKK</sequence>
<dbReference type="GO" id="GO:0016020">
    <property type="term" value="C:membrane"/>
    <property type="evidence" value="ECO:0007669"/>
    <property type="project" value="UniProtKB-SubCell"/>
</dbReference>
<proteinExistence type="predicted"/>
<evidence type="ECO:0000256" key="6">
    <source>
        <dbReference type="ARBA" id="ARBA00023136"/>
    </source>
</evidence>
<protein>
    <recommendedName>
        <fullName evidence="11">Ion transport domain-containing protein</fullName>
    </recommendedName>
</protein>
<dbReference type="PROSITE" id="PS50294">
    <property type="entry name" value="WD_REPEATS_REGION"/>
    <property type="match status" value="5"/>
</dbReference>
<evidence type="ECO:0000313" key="13">
    <source>
        <dbReference type="Proteomes" id="UP001162640"/>
    </source>
</evidence>
<dbReference type="InterPro" id="IPR005821">
    <property type="entry name" value="Ion_trans_dom"/>
</dbReference>
<feature type="coiled-coil region" evidence="8">
    <location>
        <begin position="1281"/>
        <end position="1340"/>
    </location>
</feature>
<dbReference type="InterPro" id="IPR036322">
    <property type="entry name" value="WD40_repeat_dom_sf"/>
</dbReference>
<gene>
    <name evidence="12" type="ORF">TL16_g00674</name>
</gene>
<comment type="subcellular location">
    <subcellularLocation>
        <location evidence="1">Membrane</location>
        <topology evidence="1">Multi-pass membrane protein</topology>
    </subcellularLocation>
</comment>
<dbReference type="EMBL" id="BLQM01000012">
    <property type="protein sequence ID" value="GMH50018.1"/>
    <property type="molecule type" value="Genomic_DNA"/>
</dbReference>
<dbReference type="Pfam" id="PF00400">
    <property type="entry name" value="WD40"/>
    <property type="match status" value="8"/>
</dbReference>
<dbReference type="PROSITE" id="PS00678">
    <property type="entry name" value="WD_REPEATS_1"/>
    <property type="match status" value="3"/>
</dbReference>
<dbReference type="CDD" id="cd00200">
    <property type="entry name" value="WD40"/>
    <property type="match status" value="2"/>
</dbReference>
<dbReference type="InterPro" id="IPR001680">
    <property type="entry name" value="WD40_rpt"/>
</dbReference>
<feature type="domain" description="Ion transport" evidence="11">
    <location>
        <begin position="1025"/>
        <end position="1226"/>
    </location>
</feature>
<dbReference type="InterPro" id="IPR015943">
    <property type="entry name" value="WD40/YVTN_repeat-like_dom_sf"/>
</dbReference>
<evidence type="ECO:0000256" key="7">
    <source>
        <dbReference type="PROSITE-ProRule" id="PRU00221"/>
    </source>
</evidence>
<evidence type="ECO:0000256" key="3">
    <source>
        <dbReference type="ARBA" id="ARBA00022692"/>
    </source>
</evidence>
<keyword evidence="5 10" id="KW-1133">Transmembrane helix</keyword>
<feature type="repeat" description="WD" evidence="7">
    <location>
        <begin position="644"/>
        <end position="678"/>
    </location>
</feature>
<feature type="repeat" description="WD" evidence="7">
    <location>
        <begin position="254"/>
        <end position="289"/>
    </location>
</feature>
<dbReference type="Gene3D" id="2.130.10.10">
    <property type="entry name" value="YVTN repeat-like/Quinoprotein amine dehydrogenase"/>
    <property type="match status" value="4"/>
</dbReference>
<dbReference type="GO" id="GO:0005216">
    <property type="term" value="F:monoatomic ion channel activity"/>
    <property type="evidence" value="ECO:0007669"/>
    <property type="project" value="InterPro"/>
</dbReference>
<organism evidence="12 13">
    <name type="scientific">Triparma laevis f. inornata</name>
    <dbReference type="NCBI Taxonomy" id="1714386"/>
    <lineage>
        <taxon>Eukaryota</taxon>
        <taxon>Sar</taxon>
        <taxon>Stramenopiles</taxon>
        <taxon>Ochrophyta</taxon>
        <taxon>Bolidophyceae</taxon>
        <taxon>Parmales</taxon>
        <taxon>Triparmaceae</taxon>
        <taxon>Triparma</taxon>
    </lineage>
</organism>
<evidence type="ECO:0000259" key="11">
    <source>
        <dbReference type="Pfam" id="PF00520"/>
    </source>
</evidence>
<feature type="region of interest" description="Disordered" evidence="9">
    <location>
        <begin position="1"/>
        <end position="36"/>
    </location>
</feature>
<feature type="transmembrane region" description="Helical" evidence="10">
    <location>
        <begin position="1007"/>
        <end position="1027"/>
    </location>
</feature>
<evidence type="ECO:0000256" key="9">
    <source>
        <dbReference type="SAM" id="MobiDB-lite"/>
    </source>
</evidence>
<feature type="repeat" description="WD" evidence="7">
    <location>
        <begin position="561"/>
        <end position="602"/>
    </location>
</feature>
<name>A0A9W6ZF98_9STRA</name>
<evidence type="ECO:0000256" key="1">
    <source>
        <dbReference type="ARBA" id="ARBA00004141"/>
    </source>
</evidence>
<feature type="transmembrane region" description="Helical" evidence="10">
    <location>
        <begin position="1129"/>
        <end position="1151"/>
    </location>
</feature>
<feature type="transmembrane region" description="Helical" evidence="10">
    <location>
        <begin position="1194"/>
        <end position="1214"/>
    </location>
</feature>
<evidence type="ECO:0000256" key="8">
    <source>
        <dbReference type="SAM" id="Coils"/>
    </source>
</evidence>
<feature type="compositionally biased region" description="Polar residues" evidence="9">
    <location>
        <begin position="16"/>
        <end position="29"/>
    </location>
</feature>
<evidence type="ECO:0000256" key="2">
    <source>
        <dbReference type="ARBA" id="ARBA00022574"/>
    </source>
</evidence>
<comment type="caution">
    <text evidence="12">The sequence shown here is derived from an EMBL/GenBank/DDBJ whole genome shotgun (WGS) entry which is preliminary data.</text>
</comment>